<gene>
    <name evidence="2" type="ORF">KK1_009456</name>
</gene>
<sequence>ALNLTALVSNSTWIIDSKATNHMRFDFGQISSFIKKLIFTTNSSSTIVTRKGSLSLTNILSLNFSLDVPSLNYNLLSIYQIVTTLSCVIIFWPKYCVFKDIKTKQMIGYGTRYDGLHYLNLIGVTYFNSITPNIDSGQI</sequence>
<evidence type="ECO:0000313" key="2">
    <source>
        <dbReference type="EMBL" id="KYP70245.1"/>
    </source>
</evidence>
<proteinExistence type="predicted"/>
<keyword evidence="3" id="KW-1185">Reference proteome</keyword>
<feature type="non-terminal residue" evidence="2">
    <location>
        <position position="1"/>
    </location>
</feature>
<evidence type="ECO:0008006" key="4">
    <source>
        <dbReference type="Google" id="ProtNLM"/>
    </source>
</evidence>
<organism evidence="2 3">
    <name type="scientific">Cajanus cajan</name>
    <name type="common">Pigeon pea</name>
    <name type="synonym">Cajanus indicus</name>
    <dbReference type="NCBI Taxonomy" id="3821"/>
    <lineage>
        <taxon>Eukaryota</taxon>
        <taxon>Viridiplantae</taxon>
        <taxon>Streptophyta</taxon>
        <taxon>Embryophyta</taxon>
        <taxon>Tracheophyta</taxon>
        <taxon>Spermatophyta</taxon>
        <taxon>Magnoliopsida</taxon>
        <taxon>eudicotyledons</taxon>
        <taxon>Gunneridae</taxon>
        <taxon>Pentapetalae</taxon>
        <taxon>rosids</taxon>
        <taxon>fabids</taxon>
        <taxon>Fabales</taxon>
        <taxon>Fabaceae</taxon>
        <taxon>Papilionoideae</taxon>
        <taxon>50 kb inversion clade</taxon>
        <taxon>NPAAA clade</taxon>
        <taxon>indigoferoid/millettioid clade</taxon>
        <taxon>Phaseoleae</taxon>
        <taxon>Cajanus</taxon>
    </lineage>
</organism>
<dbReference type="AlphaFoldDB" id="A0A151TT67"/>
<dbReference type="Proteomes" id="UP000075243">
    <property type="component" value="Chromosome 3"/>
</dbReference>
<protein>
    <recommendedName>
        <fullName evidence="4">Retrovirus-related Pol polyprotein from transposon TNT 1-94</fullName>
    </recommendedName>
</protein>
<evidence type="ECO:0000313" key="3">
    <source>
        <dbReference type="Proteomes" id="UP000075243"/>
    </source>
</evidence>
<reference evidence="2 3" key="1">
    <citation type="journal article" date="2012" name="Nat. Biotechnol.">
        <title>Draft genome sequence of pigeonpea (Cajanus cajan), an orphan legume crop of resource-poor farmers.</title>
        <authorList>
            <person name="Varshney R.K."/>
            <person name="Chen W."/>
            <person name="Li Y."/>
            <person name="Bharti A.K."/>
            <person name="Saxena R.K."/>
            <person name="Schlueter J.A."/>
            <person name="Donoghue M.T."/>
            <person name="Azam S."/>
            <person name="Fan G."/>
            <person name="Whaley A.M."/>
            <person name="Farmer A.D."/>
            <person name="Sheridan J."/>
            <person name="Iwata A."/>
            <person name="Tuteja R."/>
            <person name="Penmetsa R.V."/>
            <person name="Wu W."/>
            <person name="Upadhyaya H.D."/>
            <person name="Yang S.P."/>
            <person name="Shah T."/>
            <person name="Saxena K.B."/>
            <person name="Michael T."/>
            <person name="McCombie W.R."/>
            <person name="Yang B."/>
            <person name="Zhang G."/>
            <person name="Yang H."/>
            <person name="Wang J."/>
            <person name="Spillane C."/>
            <person name="Cook D.R."/>
            <person name="May G.D."/>
            <person name="Xu X."/>
            <person name="Jackson S.A."/>
        </authorList>
    </citation>
    <scope>NUCLEOTIDE SEQUENCE [LARGE SCALE GENOMIC DNA]</scope>
    <source>
        <strain evidence="3">cv. Asha</strain>
    </source>
</reference>
<keyword evidence="1" id="KW-1133">Transmembrane helix</keyword>
<name>A0A151TT67_CAJCA</name>
<evidence type="ECO:0000256" key="1">
    <source>
        <dbReference type="SAM" id="Phobius"/>
    </source>
</evidence>
<feature type="transmembrane region" description="Helical" evidence="1">
    <location>
        <begin position="71"/>
        <end position="92"/>
    </location>
</feature>
<dbReference type="EMBL" id="CM003605">
    <property type="protein sequence ID" value="KYP70245.1"/>
    <property type="molecule type" value="Genomic_DNA"/>
</dbReference>
<dbReference type="Gramene" id="C.cajan_09197.t">
    <property type="protein sequence ID" value="C.cajan_09197.t"/>
    <property type="gene ID" value="C.cajan_09197"/>
</dbReference>
<keyword evidence="1" id="KW-0812">Transmembrane</keyword>
<keyword evidence="1" id="KW-0472">Membrane</keyword>
<accession>A0A151TT67</accession>